<protein>
    <submittedName>
        <fullName evidence="8">Transcription factor bHLH041 isoform X1</fullName>
    </submittedName>
</protein>
<dbReference type="GeneID" id="103709581"/>
<evidence type="ECO:0000256" key="1">
    <source>
        <dbReference type="ARBA" id="ARBA00005510"/>
    </source>
</evidence>
<gene>
    <name evidence="8" type="primary">LOC103709581</name>
</gene>
<feature type="domain" description="BHLH" evidence="6">
    <location>
        <begin position="372"/>
        <end position="421"/>
    </location>
</feature>
<evidence type="ECO:0000256" key="4">
    <source>
        <dbReference type="SAM" id="Coils"/>
    </source>
</evidence>
<feature type="compositionally biased region" description="Low complexity" evidence="5">
    <location>
        <begin position="304"/>
        <end position="314"/>
    </location>
</feature>
<dbReference type="SMART" id="SM00353">
    <property type="entry name" value="HLH"/>
    <property type="match status" value="1"/>
</dbReference>
<keyword evidence="2" id="KW-0805">Transcription regulation</keyword>
<dbReference type="InterPro" id="IPR045239">
    <property type="entry name" value="bHLH95_bHLH"/>
</dbReference>
<dbReference type="Gene3D" id="4.10.280.10">
    <property type="entry name" value="Helix-loop-helix DNA-binding domain"/>
    <property type="match status" value="1"/>
</dbReference>
<sequence>MIMDFVFLLSAKARGRFLQSAARILGCSYICLWSPLPHQSKYVTLSSPLSAVLLPPSPLFHHLILGDTSISHLASVDGWHQEDDGSHWRSPSGSVSLELFKAYRNSLFSIDSSCVPGSAYKGGLTYVELGESELMISASMQIQRQFYQEAGIKTAVFMGCRSGEIELGMATLSNGQMYTQMSIQQVFSEECIQRSLLGDPFPAPDQGGPSSSSSSFRSLSVGSPEYSSLLLTKAGAHFMPREVGGEQALLVPPHQMSIMQGYSRHRNVQLPTPADDDAAITRAMLAAISSPSTSSSPPPLFNYQSPRQDQAQQSRRSRPVGAFEPYNPALAPDVGRNPAVHGQKMVKTAVSILRRIYQMRYERRMQEPRTASNQLHHMISERRRREKLNESFHALRMLLPPCTKKDKASVLSNAREFVNTLKARISELEERHRMLEMQLQPADETKEVGVSTETVEVQITRASESTSHAQRINLRVTVRVECNMIDLVLHILECLKEMGDISLVSVDASTGLPQANTFARLNFTLQVQASDWVEELFKEAVTRAVDAVVARPAATTP</sequence>
<dbReference type="PANTHER" id="PTHR46665">
    <property type="entry name" value="TRANSCRIPTION FACTOR BHLH041-RELATED-RELATED"/>
    <property type="match status" value="1"/>
</dbReference>
<organism evidence="7 8">
    <name type="scientific">Phoenix dactylifera</name>
    <name type="common">Date palm</name>
    <dbReference type="NCBI Taxonomy" id="42345"/>
    <lineage>
        <taxon>Eukaryota</taxon>
        <taxon>Viridiplantae</taxon>
        <taxon>Streptophyta</taxon>
        <taxon>Embryophyta</taxon>
        <taxon>Tracheophyta</taxon>
        <taxon>Spermatophyta</taxon>
        <taxon>Magnoliopsida</taxon>
        <taxon>Liliopsida</taxon>
        <taxon>Arecaceae</taxon>
        <taxon>Coryphoideae</taxon>
        <taxon>Phoeniceae</taxon>
        <taxon>Phoenix</taxon>
    </lineage>
</organism>
<feature type="coiled-coil region" evidence="4">
    <location>
        <begin position="411"/>
        <end position="438"/>
    </location>
</feature>
<keyword evidence="7" id="KW-1185">Reference proteome</keyword>
<dbReference type="InterPro" id="IPR036638">
    <property type="entry name" value="HLH_DNA-bd_sf"/>
</dbReference>
<dbReference type="Pfam" id="PF23132">
    <property type="entry name" value="DUF7049"/>
    <property type="match status" value="1"/>
</dbReference>
<dbReference type="PANTHER" id="PTHR46665:SF1">
    <property type="entry name" value="SPERMATOGENESIS- AND OOGENESIS-SPECIFIC BASIC HELIX-LOOP-HELIX-CONTAINING PROTEIN 1"/>
    <property type="match status" value="1"/>
</dbReference>
<dbReference type="InterPro" id="IPR055477">
    <property type="entry name" value="DUF7049"/>
</dbReference>
<name>A0A8B9AI07_PHODC</name>
<keyword evidence="4" id="KW-0175">Coiled coil</keyword>
<dbReference type="InterPro" id="IPR044658">
    <property type="entry name" value="bHLH92/bHLH041-like"/>
</dbReference>
<evidence type="ECO:0000256" key="5">
    <source>
        <dbReference type="SAM" id="MobiDB-lite"/>
    </source>
</evidence>
<evidence type="ECO:0000259" key="6">
    <source>
        <dbReference type="PROSITE" id="PS50888"/>
    </source>
</evidence>
<evidence type="ECO:0000256" key="3">
    <source>
        <dbReference type="ARBA" id="ARBA00023163"/>
    </source>
</evidence>
<proteinExistence type="inferred from homology"/>
<dbReference type="Proteomes" id="UP000228380">
    <property type="component" value="Chromosome 9"/>
</dbReference>
<reference evidence="7" key="1">
    <citation type="journal article" date="2019" name="Nat. Commun.">
        <title>Genome-wide association mapping of date palm fruit traits.</title>
        <authorList>
            <person name="Hazzouri K.M."/>
            <person name="Gros-Balthazard M."/>
            <person name="Flowers J.M."/>
            <person name="Copetti D."/>
            <person name="Lemansour A."/>
            <person name="Lebrun M."/>
            <person name="Masmoudi K."/>
            <person name="Ferrand S."/>
            <person name="Dhar M.I."/>
            <person name="Fresquez Z.A."/>
            <person name="Rosas U."/>
            <person name="Zhang J."/>
            <person name="Talag J."/>
            <person name="Lee S."/>
            <person name="Kudrna D."/>
            <person name="Powell R.F."/>
            <person name="Leitch I.J."/>
            <person name="Krueger R.R."/>
            <person name="Wing R.A."/>
            <person name="Amiri K.M.A."/>
            <person name="Purugganan M.D."/>
        </authorList>
    </citation>
    <scope>NUCLEOTIDE SEQUENCE [LARGE SCALE GENOMIC DNA]</scope>
    <source>
        <strain evidence="7">cv. Khalas</strain>
    </source>
</reference>
<evidence type="ECO:0000313" key="7">
    <source>
        <dbReference type="Proteomes" id="UP000228380"/>
    </source>
</evidence>
<feature type="region of interest" description="Disordered" evidence="5">
    <location>
        <begin position="289"/>
        <end position="338"/>
    </location>
</feature>
<evidence type="ECO:0000256" key="2">
    <source>
        <dbReference type="ARBA" id="ARBA00023015"/>
    </source>
</evidence>
<dbReference type="Pfam" id="PF23133">
    <property type="entry name" value="DUF7050"/>
    <property type="match status" value="1"/>
</dbReference>
<dbReference type="SUPFAM" id="SSF47459">
    <property type="entry name" value="HLH, helix-loop-helix DNA-binding domain"/>
    <property type="match status" value="1"/>
</dbReference>
<dbReference type="OrthoDB" id="5778525at2759"/>
<evidence type="ECO:0000313" key="8">
    <source>
        <dbReference type="RefSeq" id="XP_038986346.1"/>
    </source>
</evidence>
<comment type="similarity">
    <text evidence="1">Belongs to the bHLH protein family.</text>
</comment>
<dbReference type="PROSITE" id="PS50888">
    <property type="entry name" value="BHLH"/>
    <property type="match status" value="1"/>
</dbReference>
<accession>A0A8B9AI07</accession>
<dbReference type="AlphaFoldDB" id="A0A8B9AI07"/>
<dbReference type="GO" id="GO:0046983">
    <property type="term" value="F:protein dimerization activity"/>
    <property type="evidence" value="ECO:0007669"/>
    <property type="project" value="InterPro"/>
</dbReference>
<dbReference type="Pfam" id="PF00010">
    <property type="entry name" value="HLH"/>
    <property type="match status" value="1"/>
</dbReference>
<dbReference type="RefSeq" id="XP_038986346.1">
    <property type="nucleotide sequence ID" value="XM_039130418.1"/>
</dbReference>
<dbReference type="InterPro" id="IPR055478">
    <property type="entry name" value="DUF7050"/>
</dbReference>
<dbReference type="InterPro" id="IPR011598">
    <property type="entry name" value="bHLH_dom"/>
</dbReference>
<reference evidence="8" key="2">
    <citation type="submission" date="2025-08" db="UniProtKB">
        <authorList>
            <consortium name="RefSeq"/>
        </authorList>
    </citation>
    <scope>IDENTIFICATION</scope>
    <source>
        <tissue evidence="8">Young leaves</tissue>
    </source>
</reference>
<dbReference type="CDD" id="cd11393">
    <property type="entry name" value="bHLH_AtbHLH_like"/>
    <property type="match status" value="1"/>
</dbReference>
<feature type="region of interest" description="Disordered" evidence="5">
    <location>
        <begin position="198"/>
        <end position="218"/>
    </location>
</feature>
<keyword evidence="3" id="KW-0804">Transcription</keyword>